<keyword evidence="4" id="KW-0862">Zinc</keyword>
<protein>
    <submittedName>
        <fullName evidence="6">MBL fold metallo-hydrolase</fullName>
    </submittedName>
</protein>
<dbReference type="Proteomes" id="UP000772618">
    <property type="component" value="Unassembled WGS sequence"/>
</dbReference>
<keyword evidence="3" id="KW-0378">Hydrolase</keyword>
<evidence type="ECO:0000313" key="6">
    <source>
        <dbReference type="EMBL" id="MBT1702006.1"/>
    </source>
</evidence>
<dbReference type="InterPro" id="IPR001279">
    <property type="entry name" value="Metallo-B-lactamas"/>
</dbReference>
<dbReference type="SMART" id="SM00849">
    <property type="entry name" value="Lactamase_B"/>
    <property type="match status" value="1"/>
</dbReference>
<proteinExistence type="predicted"/>
<evidence type="ECO:0000256" key="1">
    <source>
        <dbReference type="ARBA" id="ARBA00001947"/>
    </source>
</evidence>
<comment type="caution">
    <text evidence="6">The sequence shown here is derived from an EMBL/GenBank/DDBJ whole genome shotgun (WGS) entry which is preliminary data.</text>
</comment>
<comment type="cofactor">
    <cofactor evidence="1">
        <name>Zn(2+)</name>
        <dbReference type="ChEBI" id="CHEBI:29105"/>
    </cofactor>
</comment>
<dbReference type="EMBL" id="JAHESD010000003">
    <property type="protein sequence ID" value="MBT1702006.1"/>
    <property type="molecule type" value="Genomic_DNA"/>
</dbReference>
<name>A0ABS5VKV2_9BACT</name>
<dbReference type="PANTHER" id="PTHR46233:SF3">
    <property type="entry name" value="HYDROXYACYLGLUTATHIONE HYDROLASE GLOC"/>
    <property type="match status" value="1"/>
</dbReference>
<feature type="domain" description="Metallo-beta-lactamase" evidence="5">
    <location>
        <begin position="13"/>
        <end position="195"/>
    </location>
</feature>
<dbReference type="PANTHER" id="PTHR46233">
    <property type="entry name" value="HYDROXYACYLGLUTATHIONE HYDROLASE GLOC"/>
    <property type="match status" value="1"/>
</dbReference>
<dbReference type="InterPro" id="IPR036866">
    <property type="entry name" value="RibonucZ/Hydroxyglut_hydro"/>
</dbReference>
<dbReference type="SUPFAM" id="SSF56281">
    <property type="entry name" value="Metallo-hydrolase/oxidoreductase"/>
    <property type="match status" value="1"/>
</dbReference>
<accession>A0ABS5VKV2</accession>
<evidence type="ECO:0000313" key="7">
    <source>
        <dbReference type="Proteomes" id="UP000772618"/>
    </source>
</evidence>
<evidence type="ECO:0000256" key="4">
    <source>
        <dbReference type="ARBA" id="ARBA00022833"/>
    </source>
</evidence>
<evidence type="ECO:0000259" key="5">
    <source>
        <dbReference type="SMART" id="SM00849"/>
    </source>
</evidence>
<dbReference type="CDD" id="cd06262">
    <property type="entry name" value="metallo-hydrolase-like_MBL-fold"/>
    <property type="match status" value="1"/>
</dbReference>
<reference evidence="6 7" key="1">
    <citation type="submission" date="2021-05" db="EMBL/GenBank/DDBJ databases">
        <title>A Polyphasic approach of four new species of the genus Ohtaekwangia: Ohtaekwangia histidinii sp. nov., Ohtaekwangia cretensis sp. nov., Ohtaekwangia indiensis sp. nov., Ohtaekwangia reichenbachii sp. nov. from diverse environment.</title>
        <authorList>
            <person name="Octaviana S."/>
        </authorList>
    </citation>
    <scope>NUCLEOTIDE SEQUENCE [LARGE SCALE GENOMIC DNA]</scope>
    <source>
        <strain evidence="6 7">PWU20</strain>
    </source>
</reference>
<keyword evidence="7" id="KW-1185">Reference proteome</keyword>
<evidence type="ECO:0000256" key="2">
    <source>
        <dbReference type="ARBA" id="ARBA00022723"/>
    </source>
</evidence>
<keyword evidence="2" id="KW-0479">Metal-binding</keyword>
<dbReference type="InterPro" id="IPR051453">
    <property type="entry name" value="MBL_Glyoxalase_II"/>
</dbReference>
<sequence>MMQLETFVFNPLQENTFVLYDETKECVIIDPGCYDKSEQYELEEFIAHKGLIVKMLLNTHCHVDHVLGNYFVKEKYKVKLLIHEKDEITLKAVQAYAPAYGFHQYQPSLADGFLNEGDTISFGNQSLKVLFVPGHAPGHIAFFNEKEQILIGGDVLFYNSIGRTDLPGGNYDTLIQSIHQKLFTLPDTTKVYPGHGQDTTIGFEKRTNPFCALTYSN</sequence>
<organism evidence="6 7">
    <name type="scientific">Chryseosolibacter indicus</name>
    <dbReference type="NCBI Taxonomy" id="2782351"/>
    <lineage>
        <taxon>Bacteria</taxon>
        <taxon>Pseudomonadati</taxon>
        <taxon>Bacteroidota</taxon>
        <taxon>Cytophagia</taxon>
        <taxon>Cytophagales</taxon>
        <taxon>Chryseotaleaceae</taxon>
        <taxon>Chryseosolibacter</taxon>
    </lineage>
</organism>
<dbReference type="Pfam" id="PF00753">
    <property type="entry name" value="Lactamase_B"/>
    <property type="match status" value="1"/>
</dbReference>
<dbReference type="RefSeq" id="WP_254151701.1">
    <property type="nucleotide sequence ID" value="NZ_JAHESD010000003.1"/>
</dbReference>
<gene>
    <name evidence="6" type="ORF">KK060_01870</name>
</gene>
<evidence type="ECO:0000256" key="3">
    <source>
        <dbReference type="ARBA" id="ARBA00022801"/>
    </source>
</evidence>
<dbReference type="Gene3D" id="3.60.15.10">
    <property type="entry name" value="Ribonuclease Z/Hydroxyacylglutathione hydrolase-like"/>
    <property type="match status" value="1"/>
</dbReference>